<dbReference type="InterPro" id="IPR014716">
    <property type="entry name" value="Fibrinogen_a/b/g_C_1"/>
</dbReference>
<dbReference type="InterPro" id="IPR050373">
    <property type="entry name" value="Fibrinogen_C-term_domain"/>
</dbReference>
<dbReference type="InterPro" id="IPR002181">
    <property type="entry name" value="Fibrinogen_a/b/g_C_dom"/>
</dbReference>
<evidence type="ECO:0000259" key="2">
    <source>
        <dbReference type="PROSITE" id="PS51406"/>
    </source>
</evidence>
<dbReference type="PROSITE" id="PS51406">
    <property type="entry name" value="FIBRINOGEN_C_2"/>
    <property type="match status" value="1"/>
</dbReference>
<name>A0A7K4XIU2_REGSA</name>
<accession>A0A7K4XIU2</accession>
<feature type="domain" description="Fibrinogen C-terminal" evidence="2">
    <location>
        <begin position="1"/>
        <end position="153"/>
    </location>
</feature>
<organism evidence="3 4">
    <name type="scientific">Regulus satrapa</name>
    <name type="common">Golden-crowned kinglet</name>
    <dbReference type="NCBI Taxonomy" id="13245"/>
    <lineage>
        <taxon>Eukaryota</taxon>
        <taxon>Metazoa</taxon>
        <taxon>Chordata</taxon>
        <taxon>Craniata</taxon>
        <taxon>Vertebrata</taxon>
        <taxon>Euteleostomi</taxon>
        <taxon>Archelosauria</taxon>
        <taxon>Archosauria</taxon>
        <taxon>Dinosauria</taxon>
        <taxon>Saurischia</taxon>
        <taxon>Theropoda</taxon>
        <taxon>Coelurosauria</taxon>
        <taxon>Aves</taxon>
        <taxon>Neognathae</taxon>
        <taxon>Neoaves</taxon>
        <taxon>Telluraves</taxon>
        <taxon>Australaves</taxon>
        <taxon>Passeriformes</taxon>
        <taxon>Regulidae</taxon>
        <taxon>Regulus</taxon>
    </lineage>
</organism>
<keyword evidence="4" id="KW-1185">Reference proteome</keyword>
<dbReference type="AlphaFoldDB" id="A0A7K4XIU2"/>
<dbReference type="InterPro" id="IPR036056">
    <property type="entry name" value="Fibrinogen-like_C"/>
</dbReference>
<dbReference type="Gene3D" id="3.90.215.10">
    <property type="entry name" value="Gamma Fibrinogen, chain A, domain 1"/>
    <property type="match status" value="1"/>
</dbReference>
<reference evidence="3 4" key="1">
    <citation type="submission" date="2019-09" db="EMBL/GenBank/DDBJ databases">
        <title>Bird 10,000 Genomes (B10K) Project - Family phase.</title>
        <authorList>
            <person name="Zhang G."/>
        </authorList>
    </citation>
    <scope>NUCLEOTIDE SEQUENCE [LARGE SCALE GENOMIC DNA]</scope>
    <source>
        <strain evidence="3">B10K-DU-001-18</strain>
        <tissue evidence="3">Muscle</tissue>
    </source>
</reference>
<feature type="non-terminal residue" evidence="3">
    <location>
        <position position="153"/>
    </location>
</feature>
<dbReference type="GO" id="GO:0005615">
    <property type="term" value="C:extracellular space"/>
    <property type="evidence" value="ECO:0007669"/>
    <property type="project" value="TreeGrafter"/>
</dbReference>
<gene>
    <name evidence="3" type="primary">Fgl1l_0</name>
    <name evidence="3" type="ORF">REGSAT_R00586</name>
</gene>
<dbReference type="OrthoDB" id="7735550at2759"/>
<evidence type="ECO:0000256" key="1">
    <source>
        <dbReference type="SAM" id="MobiDB-lite"/>
    </source>
</evidence>
<evidence type="ECO:0000313" key="4">
    <source>
        <dbReference type="Proteomes" id="UP000529728"/>
    </source>
</evidence>
<dbReference type="SMART" id="SM00186">
    <property type="entry name" value="FBG"/>
    <property type="match status" value="1"/>
</dbReference>
<feature type="region of interest" description="Disordered" evidence="1">
    <location>
        <begin position="120"/>
        <end position="142"/>
    </location>
</feature>
<dbReference type="PANTHER" id="PTHR19143:SF438">
    <property type="entry name" value="FIBRINOGEN C-TERMINAL DOMAIN-CONTAINING PROTEIN"/>
    <property type="match status" value="1"/>
</dbReference>
<evidence type="ECO:0000313" key="3">
    <source>
        <dbReference type="EMBL" id="NWR46654.1"/>
    </source>
</evidence>
<sequence length="153" mass="16941">SPSGTCIIQPTHVQTIFVYSDVSGADRGWTIIQRDWQSSLLITTYKCGFGNTHTGFWLGTKYVHQITRQNVCYLGSSNNMKFAEYNLFSLENESQSHQLMLGVHLGTGQNAVASKGTTTMHDNMKSSVKDRDQDTHSGSCAASSGGMWRYSVF</sequence>
<dbReference type="PANTHER" id="PTHR19143">
    <property type="entry name" value="FIBRINOGEN/TENASCIN/ANGIOPOEITIN"/>
    <property type="match status" value="1"/>
</dbReference>
<feature type="compositionally biased region" description="Basic and acidic residues" evidence="1">
    <location>
        <begin position="122"/>
        <end position="135"/>
    </location>
</feature>
<feature type="non-terminal residue" evidence="3">
    <location>
        <position position="1"/>
    </location>
</feature>
<protein>
    <submittedName>
        <fullName evidence="3">FGL1L protein</fullName>
    </submittedName>
</protein>
<proteinExistence type="predicted"/>
<dbReference type="EMBL" id="VWZN01010416">
    <property type="protein sequence ID" value="NWR46654.1"/>
    <property type="molecule type" value="Genomic_DNA"/>
</dbReference>
<dbReference type="SUPFAM" id="SSF56496">
    <property type="entry name" value="Fibrinogen C-terminal domain-like"/>
    <property type="match status" value="1"/>
</dbReference>
<dbReference type="Pfam" id="PF00147">
    <property type="entry name" value="Fibrinogen_C"/>
    <property type="match status" value="1"/>
</dbReference>
<dbReference type="Proteomes" id="UP000529728">
    <property type="component" value="Unassembled WGS sequence"/>
</dbReference>
<comment type="caution">
    <text evidence="3">The sequence shown here is derived from an EMBL/GenBank/DDBJ whole genome shotgun (WGS) entry which is preliminary data.</text>
</comment>